<dbReference type="EMBL" id="NGJZ01000001">
    <property type="protein sequence ID" value="RSU08485.1"/>
    <property type="molecule type" value="Genomic_DNA"/>
</dbReference>
<evidence type="ECO:0000313" key="4">
    <source>
        <dbReference type="Proteomes" id="UP000288669"/>
    </source>
</evidence>
<feature type="compositionally biased region" description="Polar residues" evidence="1">
    <location>
        <begin position="20"/>
        <end position="35"/>
    </location>
</feature>
<dbReference type="OrthoDB" id="2339936at2"/>
<sequence>MNNNEKNSKQNSSSNISSNLFNVMNTKSDPSQNGSPVPFQSGDFASVDSNYESSKTFSETLSFYLIGIVLAAIGCYLFIKLPAFQNLLDNTVLSFVITFIIIIMGFVVSHFLTTVVTANFRKRNK</sequence>
<accession>A0A430AK71</accession>
<feature type="transmembrane region" description="Helical" evidence="2">
    <location>
        <begin position="61"/>
        <end position="79"/>
    </location>
</feature>
<evidence type="ECO:0000313" key="3">
    <source>
        <dbReference type="EMBL" id="RSU08485.1"/>
    </source>
</evidence>
<keyword evidence="2" id="KW-1133">Transmembrane helix</keyword>
<feature type="transmembrane region" description="Helical" evidence="2">
    <location>
        <begin position="91"/>
        <end position="120"/>
    </location>
</feature>
<keyword evidence="4" id="KW-1185">Reference proteome</keyword>
<feature type="region of interest" description="Disordered" evidence="1">
    <location>
        <begin position="1"/>
        <end position="40"/>
    </location>
</feature>
<comment type="caution">
    <text evidence="3">The sequence shown here is derived from an EMBL/GenBank/DDBJ whole genome shotgun (WGS) entry which is preliminary data.</text>
</comment>
<protein>
    <submittedName>
        <fullName evidence="3">Uncharacterized protein</fullName>
    </submittedName>
</protein>
<gene>
    <name evidence="3" type="ORF">CBF30_04400</name>
</gene>
<organism evidence="3 4">
    <name type="scientific">Vagococcus entomophilus</name>
    <dbReference type="NCBI Taxonomy" id="1160095"/>
    <lineage>
        <taxon>Bacteria</taxon>
        <taxon>Bacillati</taxon>
        <taxon>Bacillota</taxon>
        <taxon>Bacilli</taxon>
        <taxon>Lactobacillales</taxon>
        <taxon>Enterococcaceae</taxon>
        <taxon>Vagococcus</taxon>
    </lineage>
</organism>
<evidence type="ECO:0000256" key="1">
    <source>
        <dbReference type="SAM" id="MobiDB-lite"/>
    </source>
</evidence>
<keyword evidence="2" id="KW-0812">Transmembrane</keyword>
<dbReference type="Proteomes" id="UP000288669">
    <property type="component" value="Unassembled WGS sequence"/>
</dbReference>
<reference evidence="3 4" key="1">
    <citation type="submission" date="2017-05" db="EMBL/GenBank/DDBJ databases">
        <title>Vagococcus spp. assemblies.</title>
        <authorList>
            <person name="Gulvik C.A."/>
        </authorList>
    </citation>
    <scope>NUCLEOTIDE SEQUENCE [LARGE SCALE GENOMIC DNA]</scope>
    <source>
        <strain evidence="3 4">DSM 24756</strain>
    </source>
</reference>
<keyword evidence="2" id="KW-0472">Membrane</keyword>
<name>A0A430AK71_9ENTE</name>
<feature type="compositionally biased region" description="Low complexity" evidence="1">
    <location>
        <begin position="1"/>
        <end position="19"/>
    </location>
</feature>
<dbReference type="RefSeq" id="WP_126823123.1">
    <property type="nucleotide sequence ID" value="NZ_JBHLWU010000001.1"/>
</dbReference>
<proteinExistence type="predicted"/>
<evidence type="ECO:0000256" key="2">
    <source>
        <dbReference type="SAM" id="Phobius"/>
    </source>
</evidence>
<dbReference type="AlphaFoldDB" id="A0A430AK71"/>